<dbReference type="RefSeq" id="WP_136567493.1">
    <property type="nucleotide sequence ID" value="NZ_SNTZ01000015.1"/>
</dbReference>
<dbReference type="Pfam" id="PF00211">
    <property type="entry name" value="Guanylate_cyc"/>
    <property type="match status" value="1"/>
</dbReference>
<dbReference type="PANTHER" id="PTHR43081">
    <property type="entry name" value="ADENYLATE CYCLASE, TERMINAL-DIFFERENTIATION SPECIFIC-RELATED"/>
    <property type="match status" value="1"/>
</dbReference>
<evidence type="ECO:0000256" key="1">
    <source>
        <dbReference type="SAM" id="Phobius"/>
    </source>
</evidence>
<dbReference type="GO" id="GO:0009190">
    <property type="term" value="P:cyclic nucleotide biosynthetic process"/>
    <property type="evidence" value="ECO:0007669"/>
    <property type="project" value="InterPro"/>
</dbReference>
<dbReference type="PROSITE" id="PS50125">
    <property type="entry name" value="GUANYLATE_CYCLASE_2"/>
    <property type="match status" value="1"/>
</dbReference>
<dbReference type="CDD" id="cd07302">
    <property type="entry name" value="CHD"/>
    <property type="match status" value="1"/>
</dbReference>
<protein>
    <submittedName>
        <fullName evidence="3">Adenylate/guanylate cyclase domain-containing protein</fullName>
    </submittedName>
</protein>
<keyword evidence="4" id="KW-1185">Reference proteome</keyword>
<dbReference type="Gene3D" id="1.25.40.10">
    <property type="entry name" value="Tetratricopeptide repeat domain"/>
    <property type="match status" value="1"/>
</dbReference>
<reference evidence="3 4" key="1">
    <citation type="submission" date="2019-03" db="EMBL/GenBank/DDBJ databases">
        <title>Muricauda SCR12 sp.nov, a marine bacterium isolated from Pacific Ocean:the Okinawa trough.</title>
        <authorList>
            <person name="Liu L."/>
        </authorList>
    </citation>
    <scope>NUCLEOTIDE SEQUENCE [LARGE SCALE GENOMIC DNA]</scope>
    <source>
        <strain evidence="3 4">SCR12</strain>
    </source>
</reference>
<feature type="domain" description="Guanylate cyclase" evidence="2">
    <location>
        <begin position="9"/>
        <end position="116"/>
    </location>
</feature>
<name>A0A4S8RFT0_9FLAO</name>
<dbReference type="InterPro" id="IPR050697">
    <property type="entry name" value="Adenylyl/Guanylyl_Cyclase_3/4"/>
</dbReference>
<dbReference type="GO" id="GO:0004016">
    <property type="term" value="F:adenylate cyclase activity"/>
    <property type="evidence" value="ECO:0007669"/>
    <property type="project" value="UniProtKB-ARBA"/>
</dbReference>
<dbReference type="InterPro" id="IPR029787">
    <property type="entry name" value="Nucleotide_cyclase"/>
</dbReference>
<dbReference type="Proteomes" id="UP000310406">
    <property type="component" value="Unassembled WGS sequence"/>
</dbReference>
<evidence type="ECO:0000259" key="2">
    <source>
        <dbReference type="PROSITE" id="PS50125"/>
    </source>
</evidence>
<dbReference type="GO" id="GO:0035556">
    <property type="term" value="P:intracellular signal transduction"/>
    <property type="evidence" value="ECO:0007669"/>
    <property type="project" value="InterPro"/>
</dbReference>
<sequence length="695" mass="79689">MGMHRKLNAIMFTDVQGYTAIMHEDEQRALALRCRHRELFNALTQQYRGTVVQYFGDGTLSVFDSTVDAVECALALQKAFRQDPVIPVRIGIHVGDIVLSEDDIMGDAVNVASRIESVAVPGSVFFSGQVNDHLRSQKNLETRFLDIFHFKNVEEPVPVFALVHDQLVVPDRKAYVKTNSHAHFKNGRNRLSTNRKILQWGGLVLLLCVLVGLYITFAKNGESPSPNGDALRSIAVLPVQNLTGISENNMWCETITDDLIAQLSDRAGMVKVVPKSLIQDYLDQGEPLQKMATALNVGYILEGALHHSDSLYNLDLRLADALERMYLWSERYDHVSSANIPKILQSQASGAIAAELDAHLNSTNVASLPRPADNKDAYELLERANALTDKMDKESMYQAMPLYQRVIQLEPNLSDGYMGMARIYTIGGLIWGVFRQDESATRSKEYLEKSMALKPTLEASQYKLVTKFFFEFDFEYSEEHLSLVAILPPFPDGAFYAVYNNILGRFDEGIRYAENYIERFPEAGNGFAQMIRAYFLSDQWDKADSLMNRYDAKFRHDQFYVRDVAMVHLNMGNMESFMEMNNILKTNFLDNAAVHLYYDAIEMHYKGEDPKKIEEKLKLLQEQYDMGMAGSPAWFLAMYHFYIKDDVTGFQWLQKSFDRKDVEILWLKTEYQLQRFKKAKDPRYTKLYDQMHWPE</sequence>
<feature type="transmembrane region" description="Helical" evidence="1">
    <location>
        <begin position="197"/>
        <end position="217"/>
    </location>
</feature>
<dbReference type="SUPFAM" id="SSF81901">
    <property type="entry name" value="HCP-like"/>
    <property type="match status" value="1"/>
</dbReference>
<evidence type="ECO:0000313" key="4">
    <source>
        <dbReference type="Proteomes" id="UP000310406"/>
    </source>
</evidence>
<dbReference type="Gene3D" id="3.30.70.1230">
    <property type="entry name" value="Nucleotide cyclase"/>
    <property type="match status" value="1"/>
</dbReference>
<dbReference type="InterPro" id="IPR001054">
    <property type="entry name" value="A/G_cyclase"/>
</dbReference>
<dbReference type="PANTHER" id="PTHR43081:SF1">
    <property type="entry name" value="ADENYLATE CYCLASE, TERMINAL-DIFFERENTIATION SPECIFIC"/>
    <property type="match status" value="1"/>
</dbReference>
<dbReference type="AlphaFoldDB" id="A0A4S8RFT0"/>
<organism evidence="3 4">
    <name type="scientific">Flagellimonas alvinocaridis</name>
    <dbReference type="NCBI Taxonomy" id="2530200"/>
    <lineage>
        <taxon>Bacteria</taxon>
        <taxon>Pseudomonadati</taxon>
        <taxon>Bacteroidota</taxon>
        <taxon>Flavobacteriia</taxon>
        <taxon>Flavobacteriales</taxon>
        <taxon>Flavobacteriaceae</taxon>
        <taxon>Flagellimonas</taxon>
    </lineage>
</organism>
<accession>A0A4S8RFT0</accession>
<dbReference type="OrthoDB" id="9779074at2"/>
<keyword evidence="1" id="KW-1133">Transmembrane helix</keyword>
<comment type="caution">
    <text evidence="3">The sequence shown here is derived from an EMBL/GenBank/DDBJ whole genome shotgun (WGS) entry which is preliminary data.</text>
</comment>
<dbReference type="EMBL" id="SNTZ01000015">
    <property type="protein sequence ID" value="THV57193.1"/>
    <property type="molecule type" value="Genomic_DNA"/>
</dbReference>
<evidence type="ECO:0000313" key="3">
    <source>
        <dbReference type="EMBL" id="THV57193.1"/>
    </source>
</evidence>
<keyword evidence="1" id="KW-0812">Transmembrane</keyword>
<proteinExistence type="predicted"/>
<dbReference type="InterPro" id="IPR011990">
    <property type="entry name" value="TPR-like_helical_dom_sf"/>
</dbReference>
<gene>
    <name evidence="3" type="ORF">EZV76_15630</name>
</gene>
<dbReference type="SUPFAM" id="SSF55073">
    <property type="entry name" value="Nucleotide cyclase"/>
    <property type="match status" value="1"/>
</dbReference>
<keyword evidence="1" id="KW-0472">Membrane</keyword>